<accession>A0A8J2K561</accession>
<proteinExistence type="predicted"/>
<keyword evidence="3" id="KW-1185">Reference proteome</keyword>
<evidence type="ECO:0000313" key="3">
    <source>
        <dbReference type="Proteomes" id="UP000708208"/>
    </source>
</evidence>
<name>A0A8J2K561_9HEXA</name>
<evidence type="ECO:0000313" key="2">
    <source>
        <dbReference type="EMBL" id="CAG7733125.1"/>
    </source>
</evidence>
<dbReference type="AlphaFoldDB" id="A0A8J2K561"/>
<gene>
    <name evidence="2" type="ORF">AFUS01_LOCUS21590</name>
</gene>
<protein>
    <submittedName>
        <fullName evidence="2">Uncharacterized protein</fullName>
    </submittedName>
</protein>
<organism evidence="2 3">
    <name type="scientific">Allacma fusca</name>
    <dbReference type="NCBI Taxonomy" id="39272"/>
    <lineage>
        <taxon>Eukaryota</taxon>
        <taxon>Metazoa</taxon>
        <taxon>Ecdysozoa</taxon>
        <taxon>Arthropoda</taxon>
        <taxon>Hexapoda</taxon>
        <taxon>Collembola</taxon>
        <taxon>Symphypleona</taxon>
        <taxon>Sminthuridae</taxon>
        <taxon>Allacma</taxon>
    </lineage>
</organism>
<feature type="region of interest" description="Disordered" evidence="1">
    <location>
        <begin position="1"/>
        <end position="32"/>
    </location>
</feature>
<dbReference type="EMBL" id="CAJVCH010243418">
    <property type="protein sequence ID" value="CAG7733125.1"/>
    <property type="molecule type" value="Genomic_DNA"/>
</dbReference>
<reference evidence="2" key="1">
    <citation type="submission" date="2021-06" db="EMBL/GenBank/DDBJ databases">
        <authorList>
            <person name="Hodson N. C."/>
            <person name="Mongue J. A."/>
            <person name="Jaron S. K."/>
        </authorList>
    </citation>
    <scope>NUCLEOTIDE SEQUENCE</scope>
</reference>
<evidence type="ECO:0000256" key="1">
    <source>
        <dbReference type="SAM" id="MobiDB-lite"/>
    </source>
</evidence>
<sequence>MNFPIKSKPSPRNIAQREPQVSGKTGDPRHKPWLKDIFLQTNGKWRQALTLLQESSESKFVQ</sequence>
<comment type="caution">
    <text evidence="2">The sequence shown here is derived from an EMBL/GenBank/DDBJ whole genome shotgun (WGS) entry which is preliminary data.</text>
</comment>
<feature type="non-terminal residue" evidence="2">
    <location>
        <position position="1"/>
    </location>
</feature>
<dbReference type="Proteomes" id="UP000708208">
    <property type="component" value="Unassembled WGS sequence"/>
</dbReference>